<dbReference type="Pfam" id="PF03446">
    <property type="entry name" value="NAD_binding_2"/>
    <property type="match status" value="1"/>
</dbReference>
<evidence type="ECO:0000313" key="4">
    <source>
        <dbReference type="Proteomes" id="UP000799776"/>
    </source>
</evidence>
<dbReference type="EMBL" id="ML978714">
    <property type="protein sequence ID" value="KAF2089286.1"/>
    <property type="molecule type" value="Genomic_DNA"/>
</dbReference>
<gene>
    <name evidence="3" type="ORF">K490DRAFT_37440</name>
</gene>
<evidence type="ECO:0000313" key="3">
    <source>
        <dbReference type="EMBL" id="KAF2089286.1"/>
    </source>
</evidence>
<dbReference type="InterPro" id="IPR002204">
    <property type="entry name" value="3-OH-isobutyrate_DH-rel_CS"/>
</dbReference>
<dbReference type="InterPro" id="IPR013328">
    <property type="entry name" value="6PGD_dom2"/>
</dbReference>
<dbReference type="Proteomes" id="UP000799776">
    <property type="component" value="Unassembled WGS sequence"/>
</dbReference>
<feature type="domain" description="3-hydroxyisobutyrate dehydrogenase-like NAD-binding" evidence="2">
    <location>
        <begin position="178"/>
        <end position="299"/>
    </location>
</feature>
<accession>A0A6A5YCT1</accession>
<feature type="domain" description="3-hydroxyisobutyrate dehydrogenase-like NAD-binding" evidence="2">
    <location>
        <begin position="318"/>
        <end position="424"/>
    </location>
</feature>
<dbReference type="InterPro" id="IPR029154">
    <property type="entry name" value="HIBADH-like_NADP-bd"/>
</dbReference>
<organism evidence="3 4">
    <name type="scientific">Saccharata proteae CBS 121410</name>
    <dbReference type="NCBI Taxonomy" id="1314787"/>
    <lineage>
        <taxon>Eukaryota</taxon>
        <taxon>Fungi</taxon>
        <taxon>Dikarya</taxon>
        <taxon>Ascomycota</taxon>
        <taxon>Pezizomycotina</taxon>
        <taxon>Dothideomycetes</taxon>
        <taxon>Dothideomycetes incertae sedis</taxon>
        <taxon>Botryosphaeriales</taxon>
        <taxon>Saccharataceae</taxon>
        <taxon>Saccharata</taxon>
    </lineage>
</organism>
<evidence type="ECO:0008006" key="5">
    <source>
        <dbReference type="Google" id="ProtNLM"/>
    </source>
</evidence>
<dbReference type="GO" id="GO:0016491">
    <property type="term" value="F:oxidoreductase activity"/>
    <property type="evidence" value="ECO:0007669"/>
    <property type="project" value="InterPro"/>
</dbReference>
<dbReference type="Pfam" id="PF14833">
    <property type="entry name" value="NAD_binding_11"/>
    <property type="match status" value="2"/>
</dbReference>
<dbReference type="InterPro" id="IPR008927">
    <property type="entry name" value="6-PGluconate_DH-like_C_sf"/>
</dbReference>
<dbReference type="Gene3D" id="3.40.50.720">
    <property type="entry name" value="NAD(P)-binding Rossmann-like Domain"/>
    <property type="match status" value="1"/>
</dbReference>
<evidence type="ECO:0000259" key="1">
    <source>
        <dbReference type="Pfam" id="PF03446"/>
    </source>
</evidence>
<dbReference type="GO" id="GO:0051287">
    <property type="term" value="F:NAD binding"/>
    <property type="evidence" value="ECO:0007669"/>
    <property type="project" value="InterPro"/>
</dbReference>
<reference evidence="3" key="1">
    <citation type="journal article" date="2020" name="Stud. Mycol.">
        <title>101 Dothideomycetes genomes: a test case for predicting lifestyles and emergence of pathogens.</title>
        <authorList>
            <person name="Haridas S."/>
            <person name="Albert R."/>
            <person name="Binder M."/>
            <person name="Bloem J."/>
            <person name="Labutti K."/>
            <person name="Salamov A."/>
            <person name="Andreopoulos B."/>
            <person name="Baker S."/>
            <person name="Barry K."/>
            <person name="Bills G."/>
            <person name="Bluhm B."/>
            <person name="Cannon C."/>
            <person name="Castanera R."/>
            <person name="Culley D."/>
            <person name="Daum C."/>
            <person name="Ezra D."/>
            <person name="Gonzalez J."/>
            <person name="Henrissat B."/>
            <person name="Kuo A."/>
            <person name="Liang C."/>
            <person name="Lipzen A."/>
            <person name="Lutzoni F."/>
            <person name="Magnuson J."/>
            <person name="Mondo S."/>
            <person name="Nolan M."/>
            <person name="Ohm R."/>
            <person name="Pangilinan J."/>
            <person name="Park H.-J."/>
            <person name="Ramirez L."/>
            <person name="Alfaro M."/>
            <person name="Sun H."/>
            <person name="Tritt A."/>
            <person name="Yoshinaga Y."/>
            <person name="Zwiers L.-H."/>
            <person name="Turgeon B."/>
            <person name="Goodwin S."/>
            <person name="Spatafora J."/>
            <person name="Crous P."/>
            <person name="Grigoriev I."/>
        </authorList>
    </citation>
    <scope>NUCLEOTIDE SEQUENCE</scope>
    <source>
        <strain evidence="3">CBS 121410</strain>
    </source>
</reference>
<dbReference type="GO" id="GO:0050661">
    <property type="term" value="F:NADP binding"/>
    <property type="evidence" value="ECO:0007669"/>
    <property type="project" value="InterPro"/>
</dbReference>
<dbReference type="InterPro" id="IPR036291">
    <property type="entry name" value="NAD(P)-bd_dom_sf"/>
</dbReference>
<keyword evidence="4" id="KW-1185">Reference proteome</keyword>
<dbReference type="PANTHER" id="PTHR43060:SF17">
    <property type="entry name" value="L-THREONATE DEHYDROGENASE"/>
    <property type="match status" value="1"/>
</dbReference>
<dbReference type="PROSITE" id="PS00895">
    <property type="entry name" value="3_HYDROXYISOBUT_DH"/>
    <property type="match status" value="1"/>
</dbReference>
<dbReference type="PANTHER" id="PTHR43060">
    <property type="entry name" value="3-HYDROXYISOBUTYRATE DEHYDROGENASE-LIKE 1, MITOCHONDRIAL-RELATED"/>
    <property type="match status" value="1"/>
</dbReference>
<dbReference type="SUPFAM" id="SSF48179">
    <property type="entry name" value="6-phosphogluconate dehydrogenase C-terminal domain-like"/>
    <property type="match status" value="2"/>
</dbReference>
<dbReference type="InterPro" id="IPR006115">
    <property type="entry name" value="6PGDH_NADP-bd"/>
</dbReference>
<dbReference type="AlphaFoldDB" id="A0A6A5YCT1"/>
<proteinExistence type="predicted"/>
<dbReference type="SUPFAM" id="SSF51735">
    <property type="entry name" value="NAD(P)-binding Rossmann-fold domains"/>
    <property type="match status" value="1"/>
</dbReference>
<feature type="domain" description="6-phosphogluconate dehydrogenase NADP-binding" evidence="1">
    <location>
        <begin position="9"/>
        <end position="166"/>
    </location>
</feature>
<name>A0A6A5YCT1_9PEZI</name>
<dbReference type="Gene3D" id="1.10.1040.10">
    <property type="entry name" value="N-(1-d-carboxylethyl)-l-norvaline Dehydrogenase, domain 2"/>
    <property type="match status" value="2"/>
</dbReference>
<evidence type="ECO:0000259" key="2">
    <source>
        <dbReference type="Pfam" id="PF14833"/>
    </source>
</evidence>
<protein>
    <recommendedName>
        <fullName evidence="5">Oxidoreductase-like protein</fullName>
    </recommendedName>
</protein>
<sequence length="428" mass="45622">MGSHQKPSVGFVGLGAMGFGMAANLVKQGYSVTGYDVFAKSMERFKSEAGGNTAGSPAESATDMPFYVCMVASAPQAQSVLFDAPDCVVKALPRNATLLLCSTVPSAYAQSVAEQLKSIGRGDILFVDCPVSGGATRAANGTLTIMAGGSEDALAKARFLLEEMSDPNSLYIVEGGVGQGSNMKMVHQVLAAIHILLASETMGLAARWGLDAKTVRDKVVESEAWTWMFENRVPRMLEEDYFPGVSALTIILKDVSIITSTARLNNFPTPLSSTAEQMYLLGLSQGFGSQDDAGMVRLYFPEAVSSVQSKSEADDEKMHLLVQLLLAVQHCATAEAISLASHLGLDLKQFHRLTTNAAGGSVVFREGGGAWIDSEESKSDQALWLRRQVDDAVLRDVATALQQARDASCPLPLGTQAFNLLLQARIVT</sequence>
<dbReference type="OrthoDB" id="48988at2759"/>